<dbReference type="Proteomes" id="UP000027730">
    <property type="component" value="Unassembled WGS sequence"/>
</dbReference>
<accession>A0A074WV60</accession>
<dbReference type="EMBL" id="KL584703">
    <property type="protein sequence ID" value="KEQ77058.1"/>
    <property type="molecule type" value="Genomic_DNA"/>
</dbReference>
<dbReference type="RefSeq" id="XP_013431085.1">
    <property type="nucleotide sequence ID" value="XM_013575631.1"/>
</dbReference>
<keyword evidence="3" id="KW-1185">Reference proteome</keyword>
<feature type="region of interest" description="Disordered" evidence="1">
    <location>
        <begin position="74"/>
        <end position="94"/>
    </location>
</feature>
<dbReference type="HOGENOM" id="CLU_1309883_0_0_1"/>
<evidence type="ECO:0000313" key="3">
    <source>
        <dbReference type="Proteomes" id="UP000027730"/>
    </source>
</evidence>
<name>A0A074WV60_9PEZI</name>
<dbReference type="AlphaFoldDB" id="A0A074WV60"/>
<reference evidence="2 3" key="1">
    <citation type="journal article" date="2014" name="BMC Genomics">
        <title>Genome sequencing of four Aureobasidium pullulans varieties: biotechnological potential, stress tolerance, and description of new species.</title>
        <authorList>
            <person name="Gostin Ar C."/>
            <person name="Ohm R.A."/>
            <person name="Kogej T."/>
            <person name="Sonjak S."/>
            <person name="Turk M."/>
            <person name="Zajc J."/>
            <person name="Zalar P."/>
            <person name="Grube M."/>
            <person name="Sun H."/>
            <person name="Han J."/>
            <person name="Sharma A."/>
            <person name="Chiniquy J."/>
            <person name="Ngan C.Y."/>
            <person name="Lipzen A."/>
            <person name="Barry K."/>
            <person name="Grigoriev I.V."/>
            <person name="Gunde-Cimerman N."/>
        </authorList>
    </citation>
    <scope>NUCLEOTIDE SEQUENCE [LARGE SCALE GENOMIC DNA]</scope>
    <source>
        <strain evidence="2 3">CBS 147.97</strain>
    </source>
</reference>
<protein>
    <submittedName>
        <fullName evidence="2">Uncharacterized protein</fullName>
    </submittedName>
</protein>
<organism evidence="2 3">
    <name type="scientific">Aureobasidium namibiae CBS 147.97</name>
    <dbReference type="NCBI Taxonomy" id="1043004"/>
    <lineage>
        <taxon>Eukaryota</taxon>
        <taxon>Fungi</taxon>
        <taxon>Dikarya</taxon>
        <taxon>Ascomycota</taxon>
        <taxon>Pezizomycotina</taxon>
        <taxon>Dothideomycetes</taxon>
        <taxon>Dothideomycetidae</taxon>
        <taxon>Dothideales</taxon>
        <taxon>Saccotheciaceae</taxon>
        <taxon>Aureobasidium</taxon>
    </lineage>
</organism>
<evidence type="ECO:0000313" key="2">
    <source>
        <dbReference type="EMBL" id="KEQ77058.1"/>
    </source>
</evidence>
<dbReference type="GeneID" id="25413073"/>
<evidence type="ECO:0000256" key="1">
    <source>
        <dbReference type="SAM" id="MobiDB-lite"/>
    </source>
</evidence>
<sequence length="210" mass="23895">MRGQMSGAVNREKVEDIGKSAPRLGRARVASFKRPTCHTECKASIEQHEVYQVESKVPPRKVCVDPSKSQVLCRESRTAHTRPQPHVSSRNERPNMRQELWGEIKRRMSNKVRRRLLSKVPDSSTCPGGPFNSATSPVCPSTVARNPSKARVSMKLYIDRISAGSGQATVSYRNACFQKVARTFPLDYVKVYNGLHWVLYWYLDRDFVDQ</sequence>
<gene>
    <name evidence="2" type="ORF">M436DRAFT_60838</name>
</gene>
<proteinExistence type="predicted"/>